<sequence>MTNLILKLVLILELLSGERLSELDIVNLQHNLRMRRKMTDLHPDDRYIVRRIYLQRKLCQPEEFKYPQSLYGTKKCRFNVTWQTWLECSVFKDADFCFICYLFKDEHTVGGDAFVGEGFSCWNRLCTLKDHAITHMGVHHKVVVAMELFKKQKSSITTALSKKTEETMSGLSFRGHDEGESSLNRGNFIALLTLVSEHDVEYSKVVLKKAPRNFQLTSLDVQKDIINACAKEKTKEILEDHKDLKAANESLLMEFSLTFSQVRDQGYDGESNIQGSTSGLKTLILNECSQAYFVHCFAHQLQLTQVSLAKKNSDRFWFFVDVLETLLNFVGGSPKRKEFLREIQARRVVEHYH</sequence>
<dbReference type="AlphaFoldDB" id="A0A9R0JZ32"/>
<organism evidence="3 4">
    <name type="scientific">Spinacia oleracea</name>
    <name type="common">Spinach</name>
    <dbReference type="NCBI Taxonomy" id="3562"/>
    <lineage>
        <taxon>Eukaryota</taxon>
        <taxon>Viridiplantae</taxon>
        <taxon>Streptophyta</taxon>
        <taxon>Embryophyta</taxon>
        <taxon>Tracheophyta</taxon>
        <taxon>Spermatophyta</taxon>
        <taxon>Magnoliopsida</taxon>
        <taxon>eudicotyledons</taxon>
        <taxon>Gunneridae</taxon>
        <taxon>Pentapetalae</taxon>
        <taxon>Caryophyllales</taxon>
        <taxon>Chenopodiaceae</taxon>
        <taxon>Chenopodioideae</taxon>
        <taxon>Anserineae</taxon>
        <taxon>Spinacia</taxon>
    </lineage>
</organism>
<evidence type="ECO:0000313" key="4">
    <source>
        <dbReference type="RefSeq" id="XP_021852415.2"/>
    </source>
</evidence>
<evidence type="ECO:0000313" key="3">
    <source>
        <dbReference type="Proteomes" id="UP000813463"/>
    </source>
</evidence>
<accession>A0A9R0JZ32</accession>
<protein>
    <recommendedName>
        <fullName evidence="2">DUF4371 domain-containing protein</fullName>
    </recommendedName>
</protein>
<gene>
    <name evidence="4" type="primary">LOC110791951</name>
</gene>
<feature type="signal peptide" evidence="1">
    <location>
        <begin position="1"/>
        <end position="17"/>
    </location>
</feature>
<keyword evidence="1" id="KW-0732">Signal</keyword>
<evidence type="ECO:0000259" key="2">
    <source>
        <dbReference type="Pfam" id="PF14291"/>
    </source>
</evidence>
<evidence type="ECO:0000256" key="1">
    <source>
        <dbReference type="SAM" id="SignalP"/>
    </source>
</evidence>
<dbReference type="PANTHER" id="PTHR45749:SF30">
    <property type="entry name" value="ZINC FINGER MYM-TYPE PROTEIN 1-LIKE"/>
    <property type="match status" value="1"/>
</dbReference>
<proteinExistence type="predicted"/>
<feature type="chain" id="PRO_5045552494" description="DUF4371 domain-containing protein" evidence="1">
    <location>
        <begin position="18"/>
        <end position="353"/>
    </location>
</feature>
<dbReference type="Proteomes" id="UP000813463">
    <property type="component" value="Chromosome 1"/>
</dbReference>
<reference evidence="3" key="1">
    <citation type="journal article" date="2021" name="Nat. Commun.">
        <title>Genomic analyses provide insights into spinach domestication and the genetic basis of agronomic traits.</title>
        <authorList>
            <person name="Cai X."/>
            <person name="Sun X."/>
            <person name="Xu C."/>
            <person name="Sun H."/>
            <person name="Wang X."/>
            <person name="Ge C."/>
            <person name="Zhang Z."/>
            <person name="Wang Q."/>
            <person name="Fei Z."/>
            <person name="Jiao C."/>
            <person name="Wang Q."/>
        </authorList>
    </citation>
    <scope>NUCLEOTIDE SEQUENCE [LARGE SCALE GENOMIC DNA]</scope>
    <source>
        <strain evidence="3">cv. Varoflay</strain>
    </source>
</reference>
<dbReference type="RefSeq" id="XP_021852415.2">
    <property type="nucleotide sequence ID" value="XM_021996723.2"/>
</dbReference>
<keyword evidence="3" id="KW-1185">Reference proteome</keyword>
<dbReference type="InterPro" id="IPR025398">
    <property type="entry name" value="DUF4371"/>
</dbReference>
<feature type="domain" description="DUF4371" evidence="2">
    <location>
        <begin position="169"/>
        <end position="240"/>
    </location>
</feature>
<dbReference type="PANTHER" id="PTHR45749">
    <property type="match status" value="1"/>
</dbReference>
<name>A0A9R0JZ32_SPIOL</name>
<reference evidence="4" key="2">
    <citation type="submission" date="2025-08" db="UniProtKB">
        <authorList>
            <consortium name="RefSeq"/>
        </authorList>
    </citation>
    <scope>IDENTIFICATION</scope>
    <source>
        <tissue evidence="4">Leaf</tissue>
    </source>
</reference>
<dbReference type="Pfam" id="PF14291">
    <property type="entry name" value="DUF4371"/>
    <property type="match status" value="1"/>
</dbReference>
<dbReference type="KEGG" id="soe:110791951"/>
<dbReference type="GeneID" id="110791951"/>